<gene>
    <name evidence="1" type="ORF">O6H91_06G139300</name>
</gene>
<evidence type="ECO:0000313" key="1">
    <source>
        <dbReference type="EMBL" id="KAJ7554416.1"/>
    </source>
</evidence>
<protein>
    <submittedName>
        <fullName evidence="1">Uncharacterized protein</fullName>
    </submittedName>
</protein>
<keyword evidence="2" id="KW-1185">Reference proteome</keyword>
<comment type="caution">
    <text evidence="1">The sequence shown here is derived from an EMBL/GenBank/DDBJ whole genome shotgun (WGS) entry which is preliminary data.</text>
</comment>
<evidence type="ECO:0000313" key="2">
    <source>
        <dbReference type="Proteomes" id="UP001162992"/>
    </source>
</evidence>
<name>A0ACC2DJF0_DIPCM</name>
<organism evidence="1 2">
    <name type="scientific">Diphasiastrum complanatum</name>
    <name type="common">Issler's clubmoss</name>
    <name type="synonym">Lycopodium complanatum</name>
    <dbReference type="NCBI Taxonomy" id="34168"/>
    <lineage>
        <taxon>Eukaryota</taxon>
        <taxon>Viridiplantae</taxon>
        <taxon>Streptophyta</taxon>
        <taxon>Embryophyta</taxon>
        <taxon>Tracheophyta</taxon>
        <taxon>Lycopodiopsida</taxon>
        <taxon>Lycopodiales</taxon>
        <taxon>Lycopodiaceae</taxon>
        <taxon>Lycopodioideae</taxon>
        <taxon>Diphasiastrum</taxon>
    </lineage>
</organism>
<accession>A0ACC2DJF0</accession>
<reference evidence="2" key="1">
    <citation type="journal article" date="2024" name="Proc. Natl. Acad. Sci. U.S.A.">
        <title>Extraordinary preservation of gene collinearity over three hundred million years revealed in homosporous lycophytes.</title>
        <authorList>
            <person name="Li C."/>
            <person name="Wickell D."/>
            <person name="Kuo L.Y."/>
            <person name="Chen X."/>
            <person name="Nie B."/>
            <person name="Liao X."/>
            <person name="Peng D."/>
            <person name="Ji J."/>
            <person name="Jenkins J."/>
            <person name="Williams M."/>
            <person name="Shu S."/>
            <person name="Plott C."/>
            <person name="Barry K."/>
            <person name="Rajasekar S."/>
            <person name="Grimwood J."/>
            <person name="Han X."/>
            <person name="Sun S."/>
            <person name="Hou Z."/>
            <person name="He W."/>
            <person name="Dai G."/>
            <person name="Sun C."/>
            <person name="Schmutz J."/>
            <person name="Leebens-Mack J.H."/>
            <person name="Li F.W."/>
            <person name="Wang L."/>
        </authorList>
    </citation>
    <scope>NUCLEOTIDE SEQUENCE [LARGE SCALE GENOMIC DNA]</scope>
    <source>
        <strain evidence="2">cv. PW_Plant_1</strain>
    </source>
</reference>
<dbReference type="EMBL" id="CM055097">
    <property type="protein sequence ID" value="KAJ7554416.1"/>
    <property type="molecule type" value="Genomic_DNA"/>
</dbReference>
<dbReference type="Proteomes" id="UP001162992">
    <property type="component" value="Chromosome 6"/>
</dbReference>
<proteinExistence type="predicted"/>
<sequence>MAAAAGEELESDWTHKLTPDLKKRRALQPSPRVVAQTKKIISKHADKIARRAYEHEQLLNKIKYFLGVFCFGTFCYLLGSRPQDIPYLYCLFFITVAPLRWIYYRIRKWHYYLFDFCYYANAIFMVMLMFYPSNDKLFLICFSFAEGPLSWALIVWRCSLVFSSIDKIISVLIHLLPGTVFFIIRWWDPITFPHHSAETTGPWPAWPVVGTEQALWTWLFVVPLIAYSVWQMLYFLIVNGLRRQRLLNDPEVMTSFRELSRKASRANNVWWRLSGLLGDNNRVVMYAVLQAWFTVATMALTVPMFKSYRMHICFELFKVAAAVWNGGNFFFEVMPKQIGKKKDAGRTTIIDRGKLSEDTNGATPSKCVPVSDFPCELDRTIKEQVQPADNSPNLKNMQNQDICAVCRKSNSPALMDLSNHHIYKEIETDNQQIFEGLNNGPTSDNLAHQEECSS</sequence>